<dbReference type="GO" id="GO:0005524">
    <property type="term" value="F:ATP binding"/>
    <property type="evidence" value="ECO:0007669"/>
    <property type="project" value="UniProtKB-KW"/>
</dbReference>
<dbReference type="PANTHER" id="PTHR43065">
    <property type="entry name" value="SENSOR HISTIDINE KINASE"/>
    <property type="match status" value="1"/>
</dbReference>
<evidence type="ECO:0000256" key="5">
    <source>
        <dbReference type="ARBA" id="ARBA00023012"/>
    </source>
</evidence>
<proteinExistence type="predicted"/>
<gene>
    <name evidence="7" type="primary">kinA_2</name>
    <name evidence="7" type="ORF">SDC9_110722</name>
</gene>
<dbReference type="InterPro" id="IPR036890">
    <property type="entry name" value="HATPase_C_sf"/>
</dbReference>
<dbReference type="AlphaFoldDB" id="A0A645BFJ7"/>
<evidence type="ECO:0000313" key="7">
    <source>
        <dbReference type="EMBL" id="MPM63838.1"/>
    </source>
</evidence>
<evidence type="ECO:0000256" key="2">
    <source>
        <dbReference type="ARBA" id="ARBA00022741"/>
    </source>
</evidence>
<sequence length="93" mass="9838">MEKGGRLTIRTYLDNQDVVLAVQDEGAGVDAAVVDKLGTPFVTTKPQGTGLGLTVCYSIVERHHGRITIESGPNGTTFFVKFPTQAAVIDGSC</sequence>
<keyword evidence="3 7" id="KW-0418">Kinase</keyword>
<keyword evidence="4" id="KW-0067">ATP-binding</keyword>
<accession>A0A645BFJ7</accession>
<dbReference type="GO" id="GO:0004673">
    <property type="term" value="F:protein histidine kinase activity"/>
    <property type="evidence" value="ECO:0007669"/>
    <property type="project" value="UniProtKB-EC"/>
</dbReference>
<comment type="caution">
    <text evidence="7">The sequence shown here is derived from an EMBL/GenBank/DDBJ whole genome shotgun (WGS) entry which is preliminary data.</text>
</comment>
<dbReference type="InterPro" id="IPR003594">
    <property type="entry name" value="HATPase_dom"/>
</dbReference>
<dbReference type="SMART" id="SM00387">
    <property type="entry name" value="HATPase_c"/>
    <property type="match status" value="1"/>
</dbReference>
<feature type="domain" description="Histidine kinase" evidence="6">
    <location>
        <begin position="1"/>
        <end position="86"/>
    </location>
</feature>
<dbReference type="Pfam" id="PF02518">
    <property type="entry name" value="HATPase_c"/>
    <property type="match status" value="1"/>
</dbReference>
<evidence type="ECO:0000256" key="3">
    <source>
        <dbReference type="ARBA" id="ARBA00022777"/>
    </source>
</evidence>
<dbReference type="PROSITE" id="PS50109">
    <property type="entry name" value="HIS_KIN"/>
    <property type="match status" value="1"/>
</dbReference>
<keyword evidence="2" id="KW-0547">Nucleotide-binding</keyword>
<name>A0A645BFJ7_9ZZZZ</name>
<dbReference type="EC" id="2.7.13.3" evidence="7"/>
<dbReference type="SUPFAM" id="SSF55874">
    <property type="entry name" value="ATPase domain of HSP90 chaperone/DNA topoisomerase II/histidine kinase"/>
    <property type="match status" value="1"/>
</dbReference>
<reference evidence="7" key="1">
    <citation type="submission" date="2019-08" db="EMBL/GenBank/DDBJ databases">
        <authorList>
            <person name="Kucharzyk K."/>
            <person name="Murdoch R.W."/>
            <person name="Higgins S."/>
            <person name="Loffler F."/>
        </authorList>
    </citation>
    <scope>NUCLEOTIDE SEQUENCE</scope>
</reference>
<dbReference type="PANTHER" id="PTHR43065:SF46">
    <property type="entry name" value="C4-DICARBOXYLATE TRANSPORT SENSOR PROTEIN DCTB"/>
    <property type="match status" value="1"/>
</dbReference>
<evidence type="ECO:0000259" key="6">
    <source>
        <dbReference type="PROSITE" id="PS50109"/>
    </source>
</evidence>
<dbReference type="InterPro" id="IPR004358">
    <property type="entry name" value="Sig_transdc_His_kin-like_C"/>
</dbReference>
<keyword evidence="5" id="KW-0902">Two-component regulatory system</keyword>
<evidence type="ECO:0000256" key="4">
    <source>
        <dbReference type="ARBA" id="ARBA00022840"/>
    </source>
</evidence>
<dbReference type="GO" id="GO:0000160">
    <property type="term" value="P:phosphorelay signal transduction system"/>
    <property type="evidence" value="ECO:0007669"/>
    <property type="project" value="UniProtKB-KW"/>
</dbReference>
<dbReference type="PRINTS" id="PR00344">
    <property type="entry name" value="BCTRLSENSOR"/>
</dbReference>
<organism evidence="7">
    <name type="scientific">bioreactor metagenome</name>
    <dbReference type="NCBI Taxonomy" id="1076179"/>
    <lineage>
        <taxon>unclassified sequences</taxon>
        <taxon>metagenomes</taxon>
        <taxon>ecological metagenomes</taxon>
    </lineage>
</organism>
<evidence type="ECO:0000256" key="1">
    <source>
        <dbReference type="ARBA" id="ARBA00022679"/>
    </source>
</evidence>
<protein>
    <submittedName>
        <fullName evidence="7">Sporulation kinase A</fullName>
        <ecNumber evidence="7">2.7.13.3</ecNumber>
    </submittedName>
</protein>
<dbReference type="InterPro" id="IPR005467">
    <property type="entry name" value="His_kinase_dom"/>
</dbReference>
<dbReference type="EMBL" id="VSSQ01019630">
    <property type="protein sequence ID" value="MPM63838.1"/>
    <property type="molecule type" value="Genomic_DNA"/>
</dbReference>
<dbReference type="Gene3D" id="3.30.565.10">
    <property type="entry name" value="Histidine kinase-like ATPase, C-terminal domain"/>
    <property type="match status" value="1"/>
</dbReference>
<keyword evidence="1 7" id="KW-0808">Transferase</keyword>